<dbReference type="NCBIfam" id="TIGR03603">
    <property type="entry name" value="cyclo_dehy_ocin"/>
    <property type="match status" value="1"/>
</dbReference>
<name>A0A381J968_9CLOT</name>
<dbReference type="InterPro" id="IPR035985">
    <property type="entry name" value="Ubiquitin-activating_enz"/>
</dbReference>
<dbReference type="Proteomes" id="UP000254664">
    <property type="component" value="Unassembled WGS sequence"/>
</dbReference>
<accession>A0A381J968</accession>
<sequence length="363" mass="41264">MNKRFTINENLRIFDNGSDEIRLRIGIWNYNEAVLDLNGQTEGFKICIRDIFMKMQLANSIIKDDIEDYDISKDDKNNIKSLLDGLTSAGMVCTEEERRTSTQVVQSLLGDYKYYVRPDNNKAFIEPNRKVIFISDSEYCKKTAVHLSEAMELKLDLISDELYKEIATSDLTTKIDAFKTISIIDKLKRDLESYSTILVCMHRAKISLLRNINRIALALEKSVVVSFIDGPFITAFTINPSKTGCIECFEQRALSRMEDHVSYDKFVNTKIAEVKEENKGIIPVLNMLTNIVISEGYLINNLGASKFEGRVLSVYVPSLEIQVDDILRVPFCPACGKVAKADFAEMNISSRRIVDDIVSKIMK</sequence>
<gene>
    <name evidence="1" type="ORF">NCTC9836_01887</name>
</gene>
<protein>
    <submittedName>
        <fullName evidence="1">Bacteriocin biosynthesis cyclodehydratase</fullName>
        <ecNumber evidence="1">6.3.-.-</ecNumber>
    </submittedName>
</protein>
<dbReference type="AlphaFoldDB" id="A0A381J968"/>
<organism evidence="1 2">
    <name type="scientific">Clostridium putrefaciens</name>
    <dbReference type="NCBI Taxonomy" id="99675"/>
    <lineage>
        <taxon>Bacteria</taxon>
        <taxon>Bacillati</taxon>
        <taxon>Bacillota</taxon>
        <taxon>Clostridia</taxon>
        <taxon>Eubacteriales</taxon>
        <taxon>Clostridiaceae</taxon>
        <taxon>Clostridium</taxon>
    </lineage>
</organism>
<dbReference type="RefSeq" id="WP_115641502.1">
    <property type="nucleotide sequence ID" value="NZ_UFWZ01000001.1"/>
</dbReference>
<evidence type="ECO:0000313" key="1">
    <source>
        <dbReference type="EMBL" id="SUY47553.1"/>
    </source>
</evidence>
<proteinExistence type="predicted"/>
<dbReference type="Gene3D" id="3.40.50.720">
    <property type="entry name" value="NAD(P)-binding Rossmann-like Domain"/>
    <property type="match status" value="1"/>
</dbReference>
<dbReference type="SUPFAM" id="SSF69572">
    <property type="entry name" value="Activating enzymes of the ubiquitin-like proteins"/>
    <property type="match status" value="1"/>
</dbReference>
<dbReference type="EMBL" id="UFWZ01000001">
    <property type="protein sequence ID" value="SUY47553.1"/>
    <property type="molecule type" value="Genomic_DNA"/>
</dbReference>
<dbReference type="GO" id="GO:0008641">
    <property type="term" value="F:ubiquitin-like modifier activating enzyme activity"/>
    <property type="evidence" value="ECO:0007669"/>
    <property type="project" value="InterPro"/>
</dbReference>
<reference evidence="1 2" key="1">
    <citation type="submission" date="2018-06" db="EMBL/GenBank/DDBJ databases">
        <authorList>
            <consortium name="Pathogen Informatics"/>
            <person name="Doyle S."/>
        </authorList>
    </citation>
    <scope>NUCLEOTIDE SEQUENCE [LARGE SCALE GENOMIC DNA]</scope>
    <source>
        <strain evidence="1 2">NCTC9836</strain>
    </source>
</reference>
<keyword evidence="1" id="KW-0436">Ligase</keyword>
<keyword evidence="2" id="KW-1185">Reference proteome</keyword>
<dbReference type="EC" id="6.3.-.-" evidence="1"/>
<evidence type="ECO:0000313" key="2">
    <source>
        <dbReference type="Proteomes" id="UP000254664"/>
    </source>
</evidence>
<dbReference type="InterPro" id="IPR019892">
    <property type="entry name" value="Cyclo_dehy_ocin"/>
</dbReference>
<dbReference type="OrthoDB" id="305697at2"/>